<dbReference type="GeneTree" id="ENSGT00410000029325"/>
<proteinExistence type="predicted"/>
<keyword evidence="3" id="KW-1185">Reference proteome</keyword>
<dbReference type="Proteomes" id="UP000823872">
    <property type="component" value="Chromosome C2"/>
</dbReference>
<feature type="region of interest" description="Disordered" evidence="1">
    <location>
        <begin position="21"/>
        <end position="56"/>
    </location>
</feature>
<reference evidence="2 3" key="1">
    <citation type="submission" date="2021-02" db="EMBL/GenBank/DDBJ databases">
        <title>Safari Cat Assemblies.</title>
        <authorList>
            <person name="Bredemeyer K.R."/>
            <person name="Murphy W.J."/>
        </authorList>
    </citation>
    <scope>NUCLEOTIDE SEQUENCE [LARGE SCALE GENOMIC DNA]</scope>
</reference>
<reference evidence="2" key="3">
    <citation type="submission" date="2025-09" db="UniProtKB">
        <authorList>
            <consortium name="Ensembl"/>
        </authorList>
    </citation>
    <scope>IDENTIFICATION</scope>
    <source>
        <strain evidence="2">breed Abyssinian</strain>
    </source>
</reference>
<feature type="compositionally biased region" description="Basic residues" evidence="1">
    <location>
        <begin position="21"/>
        <end position="34"/>
    </location>
</feature>
<evidence type="ECO:0000256" key="1">
    <source>
        <dbReference type="SAM" id="MobiDB-lite"/>
    </source>
</evidence>
<accession>A0ABI7XA13</accession>
<dbReference type="InterPro" id="IPR031445">
    <property type="entry name" value="DUF4672"/>
</dbReference>
<evidence type="ECO:0000313" key="2">
    <source>
        <dbReference type="Ensembl" id="ENSFCTP00005019355.1"/>
    </source>
</evidence>
<sequence length="199" mass="22421">MPPVQGRKLDPLPKTHRCLKKAVRTKRMRKSRRKEKVETHHAPILPTPFVPPQSEEDEVVDTKLAVFSAQEDDPDLPSEDRLQSQQDKGACAMHQECQIQPCELSVSQEPGPSSPAVTSLASPPRCFGRFLSCVCQTFSRSRKQKAPRREDTKQAGAGGLTPMVTALELEKITDVFLLFFLAWNRAWRCWKNEVGKGIE</sequence>
<evidence type="ECO:0000313" key="3">
    <source>
        <dbReference type="Proteomes" id="UP000823872"/>
    </source>
</evidence>
<dbReference type="PANTHER" id="PTHR40143">
    <property type="match status" value="1"/>
</dbReference>
<dbReference type="PANTHER" id="PTHR40143:SF1">
    <property type="match status" value="1"/>
</dbReference>
<organism evidence="2 3">
    <name type="scientific">Felis catus</name>
    <name type="common">Cat</name>
    <name type="synonym">Felis silvestris catus</name>
    <dbReference type="NCBI Taxonomy" id="9685"/>
    <lineage>
        <taxon>Eukaryota</taxon>
        <taxon>Metazoa</taxon>
        <taxon>Chordata</taxon>
        <taxon>Craniata</taxon>
        <taxon>Vertebrata</taxon>
        <taxon>Euteleostomi</taxon>
        <taxon>Mammalia</taxon>
        <taxon>Eutheria</taxon>
        <taxon>Laurasiatheria</taxon>
        <taxon>Carnivora</taxon>
        <taxon>Feliformia</taxon>
        <taxon>Felidae</taxon>
        <taxon>Felinae</taxon>
        <taxon>Felis</taxon>
    </lineage>
</organism>
<reference evidence="2" key="2">
    <citation type="submission" date="2025-08" db="UniProtKB">
        <authorList>
            <consortium name="Ensembl"/>
        </authorList>
    </citation>
    <scope>IDENTIFICATION</scope>
    <source>
        <strain evidence="2">breed Abyssinian</strain>
    </source>
</reference>
<protein>
    <submittedName>
        <fullName evidence="2">Uncharacterized protein</fullName>
    </submittedName>
</protein>
<name>A0ABI7XA13_FELCA</name>
<dbReference type="Pfam" id="PF15716">
    <property type="entry name" value="DUF4672"/>
    <property type="match status" value="1"/>
</dbReference>
<dbReference type="Ensembl" id="ENSFCTT00005029551.1">
    <property type="protein sequence ID" value="ENSFCTP00005019355.1"/>
    <property type="gene ID" value="ENSFCTG00005010555.1"/>
</dbReference>